<gene>
    <name evidence="3" type="ORF">ACFQGL_09465</name>
</gene>
<feature type="compositionally biased region" description="Polar residues" evidence="1">
    <location>
        <begin position="250"/>
        <end position="263"/>
    </location>
</feature>
<organism evidence="3 4">
    <name type="scientific">Micromonospora vulcania</name>
    <dbReference type="NCBI Taxonomy" id="1441873"/>
    <lineage>
        <taxon>Bacteria</taxon>
        <taxon>Bacillati</taxon>
        <taxon>Actinomycetota</taxon>
        <taxon>Actinomycetes</taxon>
        <taxon>Micromonosporales</taxon>
        <taxon>Micromonosporaceae</taxon>
        <taxon>Micromonospora</taxon>
    </lineage>
</organism>
<feature type="signal peptide" evidence="2">
    <location>
        <begin position="1"/>
        <end position="21"/>
    </location>
</feature>
<keyword evidence="4" id="KW-1185">Reference proteome</keyword>
<dbReference type="PROSITE" id="PS51257">
    <property type="entry name" value="PROKAR_LIPOPROTEIN"/>
    <property type="match status" value="1"/>
</dbReference>
<evidence type="ECO:0000256" key="2">
    <source>
        <dbReference type="SAM" id="SignalP"/>
    </source>
</evidence>
<dbReference type="EMBL" id="JBHSQS010000005">
    <property type="protein sequence ID" value="MFC5923568.1"/>
    <property type="molecule type" value="Genomic_DNA"/>
</dbReference>
<feature type="chain" id="PRO_5045810679" description="SurA N-terminal domain-containing protein" evidence="2">
    <location>
        <begin position="22"/>
        <end position="272"/>
    </location>
</feature>
<feature type="region of interest" description="Disordered" evidence="1">
    <location>
        <begin position="245"/>
        <end position="272"/>
    </location>
</feature>
<protein>
    <recommendedName>
        <fullName evidence="5">SurA N-terminal domain-containing protein</fullName>
    </recommendedName>
</protein>
<proteinExistence type="predicted"/>
<evidence type="ECO:0008006" key="5">
    <source>
        <dbReference type="Google" id="ProtNLM"/>
    </source>
</evidence>
<evidence type="ECO:0000313" key="3">
    <source>
        <dbReference type="EMBL" id="MFC5923568.1"/>
    </source>
</evidence>
<name>A0ABW1H3P6_9ACTN</name>
<evidence type="ECO:0000313" key="4">
    <source>
        <dbReference type="Proteomes" id="UP001596226"/>
    </source>
</evidence>
<reference evidence="4" key="1">
    <citation type="journal article" date="2019" name="Int. J. Syst. Evol. Microbiol.">
        <title>The Global Catalogue of Microorganisms (GCM) 10K type strain sequencing project: providing services to taxonomists for standard genome sequencing and annotation.</title>
        <authorList>
            <consortium name="The Broad Institute Genomics Platform"/>
            <consortium name="The Broad Institute Genome Sequencing Center for Infectious Disease"/>
            <person name="Wu L."/>
            <person name="Ma J."/>
        </authorList>
    </citation>
    <scope>NUCLEOTIDE SEQUENCE [LARGE SCALE GENOMIC DNA]</scope>
    <source>
        <strain evidence="4">CGMCC 4.7144</strain>
    </source>
</reference>
<keyword evidence="2" id="KW-0732">Signal</keyword>
<sequence length="272" mass="29297">MRARRLIAAASVAALGVLSLAACETPAGDVAAYVGDTSYSLDRVKTIHDEAQTKYADQVRAAFQQQNGPSASPAPEQLKLDLSKQDVLNLLVGLELAKRVVAEKKIQVQDQITEGQLGEGFGVPGTEYRKLAADWYDLFIALQTALPAAELTDEARTEVYDGLVKSGVAPAGWTVEQQRERFADPAVARQVAAVVALSAAFRDEVKRQDVEINPRYSTLEIPALFEVPGNSGDIRRYDLPYLELEPSVTDLPSQEPQPSTSSVDPAAEGTAS</sequence>
<accession>A0ABW1H3P6</accession>
<dbReference type="Proteomes" id="UP001596226">
    <property type="component" value="Unassembled WGS sequence"/>
</dbReference>
<dbReference type="RefSeq" id="WP_377508564.1">
    <property type="nucleotide sequence ID" value="NZ_JBHSQS010000005.1"/>
</dbReference>
<comment type="caution">
    <text evidence="3">The sequence shown here is derived from an EMBL/GenBank/DDBJ whole genome shotgun (WGS) entry which is preliminary data.</text>
</comment>
<evidence type="ECO:0000256" key="1">
    <source>
        <dbReference type="SAM" id="MobiDB-lite"/>
    </source>
</evidence>